<accession>A0AAV9IFJ2</accession>
<protein>
    <submittedName>
        <fullName evidence="1">Uncharacterized protein</fullName>
    </submittedName>
</protein>
<keyword evidence="2" id="KW-1185">Reference proteome</keyword>
<dbReference type="InterPro" id="IPR016084">
    <property type="entry name" value="Haem_Oase-like_multi-hlx"/>
</dbReference>
<dbReference type="SUPFAM" id="SSF48613">
    <property type="entry name" value="Heme oxygenase-like"/>
    <property type="match status" value="1"/>
</dbReference>
<comment type="caution">
    <text evidence="1">The sequence shown here is derived from an EMBL/GenBank/DDBJ whole genome shotgun (WGS) entry which is preliminary data.</text>
</comment>
<organism evidence="1 2">
    <name type="scientific">Galdieria yellowstonensis</name>
    <dbReference type="NCBI Taxonomy" id="3028027"/>
    <lineage>
        <taxon>Eukaryota</taxon>
        <taxon>Rhodophyta</taxon>
        <taxon>Bangiophyceae</taxon>
        <taxon>Galdieriales</taxon>
        <taxon>Galdieriaceae</taxon>
        <taxon>Galdieria</taxon>
    </lineage>
</organism>
<gene>
    <name evidence="1" type="ORF">GAYE_SCF20G4126</name>
</gene>
<dbReference type="AlphaFoldDB" id="A0AAV9IFJ2"/>
<proteinExistence type="predicted"/>
<dbReference type="Proteomes" id="UP001300502">
    <property type="component" value="Unassembled WGS sequence"/>
</dbReference>
<evidence type="ECO:0000313" key="1">
    <source>
        <dbReference type="EMBL" id="KAK4526212.1"/>
    </source>
</evidence>
<name>A0AAV9IFJ2_9RHOD</name>
<evidence type="ECO:0000313" key="2">
    <source>
        <dbReference type="Proteomes" id="UP001300502"/>
    </source>
</evidence>
<dbReference type="EMBL" id="JANCYU010000037">
    <property type="protein sequence ID" value="KAK4526212.1"/>
    <property type="molecule type" value="Genomic_DNA"/>
</dbReference>
<sequence length="394" mass="45301">METTQVGYYRNKADSRHEEKIANNDQIPKYLEALLTPQDLHCDSVTPILFLSNLRLRGLRHPTARHPFFVGMANGTLPNVPMSLLDFSIQKLRLCEHFHAHTCDQMKDGCATIVSTSEDREADPLSRLVHLDQMRSAPAGTAHHDMLKRFKEELEREVDESSVEFVTHKLPRLKNLGPRLSEVCKLGNVPFVVGALCCKVNPVIGEIYKLIIEAIEKYTQLPPRAYFFFRYSIEVESVLLGVLERLAEEYLVSPQARIDAAKGYWASLNVVYRYFAELYERSIHFPPKRKPSSMQYLKTRVYRPLSHEIVYEADELTEHSISESDCEVTFAPTTNTSTDKTLQVLSSNESDDASLPRNVLNVEWEYQKVSPLMKRFYREESPLEEDLSRLSLNM</sequence>
<reference evidence="1 2" key="1">
    <citation type="submission" date="2022-07" db="EMBL/GenBank/DDBJ databases">
        <title>Genome-wide signatures of adaptation to extreme environments.</title>
        <authorList>
            <person name="Cho C.H."/>
            <person name="Yoon H.S."/>
        </authorList>
    </citation>
    <scope>NUCLEOTIDE SEQUENCE [LARGE SCALE GENOMIC DNA]</scope>
    <source>
        <strain evidence="1 2">108.79 E11</strain>
    </source>
</reference>
<dbReference type="Gene3D" id="1.20.910.10">
    <property type="entry name" value="Heme oxygenase-like"/>
    <property type="match status" value="1"/>
</dbReference>